<keyword evidence="2" id="KW-1185">Reference proteome</keyword>
<accession>A0A9X1LIP3</accession>
<proteinExistence type="predicted"/>
<reference evidence="1" key="1">
    <citation type="submission" date="2021-10" db="EMBL/GenBank/DDBJ databases">
        <title>Gramella sp. ASW11-100T, isolated from marine sediment.</title>
        <authorList>
            <person name="Xia C."/>
        </authorList>
    </citation>
    <scope>NUCLEOTIDE SEQUENCE</scope>
    <source>
        <strain evidence="1">ASW11-100</strain>
    </source>
</reference>
<comment type="caution">
    <text evidence="1">The sequence shown here is derived from an EMBL/GenBank/DDBJ whole genome shotgun (WGS) entry which is preliminary data.</text>
</comment>
<evidence type="ECO:0000313" key="2">
    <source>
        <dbReference type="Proteomes" id="UP001139414"/>
    </source>
</evidence>
<evidence type="ECO:0000313" key="1">
    <source>
        <dbReference type="EMBL" id="MCB7481050.1"/>
    </source>
</evidence>
<dbReference type="RefSeq" id="WP_229339634.1">
    <property type="nucleotide sequence ID" value="NZ_JAJBZG010000002.1"/>
</dbReference>
<dbReference type="Proteomes" id="UP001139414">
    <property type="component" value="Unassembled WGS sequence"/>
</dbReference>
<name>A0A9X1LIP3_9FLAO</name>
<organism evidence="1 2">
    <name type="scientific">Christiangramia sediminis</name>
    <dbReference type="NCBI Taxonomy" id="2881336"/>
    <lineage>
        <taxon>Bacteria</taxon>
        <taxon>Pseudomonadati</taxon>
        <taxon>Bacteroidota</taxon>
        <taxon>Flavobacteriia</taxon>
        <taxon>Flavobacteriales</taxon>
        <taxon>Flavobacteriaceae</taxon>
        <taxon>Christiangramia</taxon>
    </lineage>
</organism>
<keyword evidence="1" id="KW-0378">Hydrolase</keyword>
<dbReference type="InterPro" id="IPR036514">
    <property type="entry name" value="SGNH_hydro_sf"/>
</dbReference>
<protein>
    <submittedName>
        <fullName evidence="1">SGNH/GDSL hydrolase family protein</fullName>
    </submittedName>
</protein>
<dbReference type="SUPFAM" id="SSF52266">
    <property type="entry name" value="SGNH hydrolase"/>
    <property type="match status" value="1"/>
</dbReference>
<dbReference type="Gene3D" id="3.40.50.1110">
    <property type="entry name" value="SGNH hydrolase"/>
    <property type="match status" value="1"/>
</dbReference>
<dbReference type="GO" id="GO:0016788">
    <property type="term" value="F:hydrolase activity, acting on ester bonds"/>
    <property type="evidence" value="ECO:0007669"/>
    <property type="project" value="UniProtKB-ARBA"/>
</dbReference>
<dbReference type="EMBL" id="JAJBZG010000002">
    <property type="protein sequence ID" value="MCB7481050.1"/>
    <property type="molecule type" value="Genomic_DNA"/>
</dbReference>
<sequence length="208" mass="23725">MRNLRVVLLLTAFLIFGISFSQNSEIKILFIGNSLTYTNDLPKLVENTAVKKGIHLNTEMIAHPNYALIDHWRDGKVQKLISGNNFDLVIIQQGPSSQKFGRDILIEYGKKFSELCKNNKTRLAYFMVWPSLTYYHTFDEAIKNHKEAAKINNALLFPVGEVWKKHFEATGDFDYYSADGFHPSKKGSKLAAKIIVEELQKLKISGEI</sequence>
<dbReference type="CDD" id="cd00229">
    <property type="entry name" value="SGNH_hydrolase"/>
    <property type="match status" value="1"/>
</dbReference>
<gene>
    <name evidence="1" type="ORF">LGQ90_07225</name>
</gene>
<dbReference type="AlphaFoldDB" id="A0A9X1LIP3"/>